<dbReference type="PANTHER" id="PTHR47447">
    <property type="entry name" value="OS03G0856100 PROTEIN"/>
    <property type="match status" value="1"/>
</dbReference>
<dbReference type="InterPro" id="IPR033443">
    <property type="entry name" value="PROP1-like_PPR_dom"/>
</dbReference>
<dbReference type="PANTHER" id="PTHR47447:SF17">
    <property type="entry name" value="OS12G0638900 PROTEIN"/>
    <property type="match status" value="1"/>
</dbReference>
<feature type="repeat" description="PPR" evidence="2">
    <location>
        <begin position="259"/>
        <end position="293"/>
    </location>
</feature>
<dbReference type="Pfam" id="PF17177">
    <property type="entry name" value="PPR_long"/>
    <property type="match status" value="1"/>
</dbReference>
<reference evidence="4 5" key="1">
    <citation type="submission" date="2024-02" db="EMBL/GenBank/DDBJ databases">
        <authorList>
            <person name="Chen Y."/>
            <person name="Shah S."/>
            <person name="Dougan E. K."/>
            <person name="Thang M."/>
            <person name="Chan C."/>
        </authorList>
    </citation>
    <scope>NUCLEOTIDE SEQUENCE [LARGE SCALE GENOMIC DNA]</scope>
</reference>
<comment type="caution">
    <text evidence="4">The sequence shown here is derived from an EMBL/GenBank/DDBJ whole genome shotgun (WGS) entry which is preliminary data.</text>
</comment>
<evidence type="ECO:0000313" key="4">
    <source>
        <dbReference type="EMBL" id="CAK9045698.1"/>
    </source>
</evidence>
<protein>
    <recommendedName>
        <fullName evidence="3">PROP1-like PPR domain-containing protein</fullName>
    </recommendedName>
</protein>
<keyword evidence="1" id="KW-0677">Repeat</keyword>
<feature type="repeat" description="PPR" evidence="2">
    <location>
        <begin position="92"/>
        <end position="126"/>
    </location>
</feature>
<evidence type="ECO:0000259" key="3">
    <source>
        <dbReference type="Pfam" id="PF17177"/>
    </source>
</evidence>
<feature type="domain" description="PROP1-like PPR" evidence="3">
    <location>
        <begin position="228"/>
        <end position="374"/>
    </location>
</feature>
<evidence type="ECO:0000313" key="5">
    <source>
        <dbReference type="Proteomes" id="UP001642484"/>
    </source>
</evidence>
<dbReference type="PROSITE" id="PS51375">
    <property type="entry name" value="PPR"/>
    <property type="match status" value="4"/>
</dbReference>
<sequence>MARWTRALGRGPLEVEELLRSMRSSQVEINDFHQCTAMSSYTKSSAWPRALRTVGVSSDAARANAALRAWAAGGSWAAAISFLSDLKDLKTDTISFNSSMAALSHAPHWPQVLELLRWMQHEGLLPSAVSLHYAVGMASWASALALLEGMRGVRRTEVTCTAVLGGLRAAPRRRRWPLAVGFLEAAQWSPSLLSQEGRNAALSLVASCGRWALALHAALHAAADVVSFSTAISACEQAGRWQLTWMLLELMWDRKVKVNNFSYNAAMSACAKSTAWRKALELFEAMPRLRVEQDVVSHNALLEACVQKETAAGAGVEEILASMNEALILPNLISYSTALMAFEKEGRWEEGLQLLRRMRQTLLQLDVICYNSAMSACKVASQWQAAWQLLRPSETTVAGFSALCAASRCQWRAALRAVELALGAGRATVVMYASTLEAASCAAACAASAGASVASVWLMHSLEEAAWDLRCQAQKE</sequence>
<dbReference type="InterPro" id="IPR011990">
    <property type="entry name" value="TPR-like_helical_dom_sf"/>
</dbReference>
<evidence type="ECO:0000256" key="1">
    <source>
        <dbReference type="ARBA" id="ARBA00022737"/>
    </source>
</evidence>
<name>A0ABP0M3D1_9DINO</name>
<organism evidence="4 5">
    <name type="scientific">Durusdinium trenchii</name>
    <dbReference type="NCBI Taxonomy" id="1381693"/>
    <lineage>
        <taxon>Eukaryota</taxon>
        <taxon>Sar</taxon>
        <taxon>Alveolata</taxon>
        <taxon>Dinophyceae</taxon>
        <taxon>Suessiales</taxon>
        <taxon>Symbiodiniaceae</taxon>
        <taxon>Durusdinium</taxon>
    </lineage>
</organism>
<dbReference type="NCBIfam" id="TIGR00756">
    <property type="entry name" value="PPR"/>
    <property type="match status" value="1"/>
</dbReference>
<dbReference type="InterPro" id="IPR002885">
    <property type="entry name" value="PPR_rpt"/>
</dbReference>
<evidence type="ECO:0000256" key="2">
    <source>
        <dbReference type="PROSITE-ProRule" id="PRU00708"/>
    </source>
</evidence>
<gene>
    <name evidence="4" type="ORF">CCMP2556_LOCUS23834</name>
</gene>
<dbReference type="Proteomes" id="UP001642484">
    <property type="component" value="Unassembled WGS sequence"/>
</dbReference>
<dbReference type="EMBL" id="CAXAMN010015424">
    <property type="protein sequence ID" value="CAK9045698.1"/>
    <property type="molecule type" value="Genomic_DNA"/>
</dbReference>
<feature type="repeat" description="PPR" evidence="2">
    <location>
        <begin position="224"/>
        <end position="258"/>
    </location>
</feature>
<accession>A0ABP0M3D1</accession>
<keyword evidence="5" id="KW-1185">Reference proteome</keyword>
<proteinExistence type="predicted"/>
<feature type="repeat" description="PPR" evidence="2">
    <location>
        <begin position="331"/>
        <end position="365"/>
    </location>
</feature>
<dbReference type="Gene3D" id="1.25.40.10">
    <property type="entry name" value="Tetratricopeptide repeat domain"/>
    <property type="match status" value="3"/>
</dbReference>